<keyword evidence="1" id="KW-0802">TPR repeat</keyword>
<name>A0A1V0A0L4_9ACTN</name>
<gene>
    <name evidence="2" type="ORF">BKM31_21735</name>
</gene>
<dbReference type="InterPro" id="IPR019734">
    <property type="entry name" value="TPR_rpt"/>
</dbReference>
<sequence>MESWSAEELARIRTDEQLAEALRALSRRHELTLDAFERATRAYGNRRDRQALKRSTVSDALRGKSRITKPLLLSILDVCGVREGGTQQAAWLAAWERVMRQDRDDRLRVDEAGPRELGIHSAITVPGSTDGLPTYVQRDFDFDLRTALSANGPDRGAFVVMVGASSTGKTRSLYEAVNDLFPDWSLVQPSEAAELLELKSHRPRRTVFWLDELQHYLGGRPPLTFECVRTLLRHGNVVVGTLWPDQYAHWTSAPQGSRRLMRDACTISVPDSLSTAELNEASGIAERDSRIRVALHTRDTGLTQALAGGPALVMCWEQPATPYAKAIITVAADGHRLGVHAPLSTELLTDAMFGYLKPAQRVRPAEMWLAEALPHATGPLPGAVAALSPVDGGVAGTLGGYTIADYLAQHLRRVRRTACVPHEAWRAFIRHLHRPADLRRLADAATARLRYRYAEPALERLAGEFGDGGAAMELAELLIRQDRFDRAMDVLRRRLAADPRDWEVGRMWSRTQELWQRAEAIRPAADAGDPVARERLAEILVDCGISDDLRMREGQGDLTAGERLVERLADRGCVPELRRRADQGQEFAAAALADLYLAWGEMDLLRIRAEAGDEPARLRLSKRRAADADGGDAAAELAELRAAVDDGKPEAAQQLCALLFALRDEKGLTDELNAGTQGAADRLLALYTATERHPPEEMARLRSFGLNADGSAMTGPESTPR</sequence>
<dbReference type="EMBL" id="CP017717">
    <property type="protein sequence ID" value="AQZ63733.1"/>
    <property type="molecule type" value="Genomic_DNA"/>
</dbReference>
<evidence type="ECO:0000313" key="2">
    <source>
        <dbReference type="EMBL" id="AQZ63733.1"/>
    </source>
</evidence>
<feature type="repeat" description="TPR" evidence="1">
    <location>
        <begin position="468"/>
        <end position="501"/>
    </location>
</feature>
<dbReference type="AlphaFoldDB" id="A0A1V0A0L4"/>
<evidence type="ECO:0000256" key="1">
    <source>
        <dbReference type="PROSITE-ProRule" id="PRU00339"/>
    </source>
</evidence>
<evidence type="ECO:0000313" key="3">
    <source>
        <dbReference type="Proteomes" id="UP000190797"/>
    </source>
</evidence>
<dbReference type="OrthoDB" id="3964962at2"/>
<dbReference type="RefSeq" id="WP_080039923.1">
    <property type="nucleotide sequence ID" value="NZ_CP017717.1"/>
</dbReference>
<reference evidence="3" key="1">
    <citation type="journal article" date="2017" name="Med. Chem. Commun.">
        <title>Nonomuraea sp. ATCC 55076 harbours the largest actinomycete chromosome to date and the kistamicin biosynthetic gene cluster.</title>
        <authorList>
            <person name="Nazari B."/>
            <person name="Forneris C.C."/>
            <person name="Gibson M.I."/>
            <person name="Moon K."/>
            <person name="Schramma K.R."/>
            <person name="Seyedsayamdost M.R."/>
        </authorList>
    </citation>
    <scope>NUCLEOTIDE SEQUENCE [LARGE SCALE GENOMIC DNA]</scope>
    <source>
        <strain evidence="3">ATCC 55076</strain>
    </source>
</reference>
<keyword evidence="3" id="KW-1185">Reference proteome</keyword>
<protein>
    <submittedName>
        <fullName evidence="2">Uncharacterized protein</fullName>
    </submittedName>
</protein>
<organism evidence="2 3">
    <name type="scientific">[Actinomadura] parvosata subsp. kistnae</name>
    <dbReference type="NCBI Taxonomy" id="1909395"/>
    <lineage>
        <taxon>Bacteria</taxon>
        <taxon>Bacillati</taxon>
        <taxon>Actinomycetota</taxon>
        <taxon>Actinomycetes</taxon>
        <taxon>Streptosporangiales</taxon>
        <taxon>Streptosporangiaceae</taxon>
        <taxon>Nonomuraea</taxon>
    </lineage>
</organism>
<dbReference type="STRING" id="1909395.BKM31_21735"/>
<dbReference type="KEGG" id="noa:BKM31_21735"/>
<accession>A0A1V0A0L4</accession>
<dbReference type="PROSITE" id="PS50005">
    <property type="entry name" value="TPR"/>
    <property type="match status" value="1"/>
</dbReference>
<dbReference type="Proteomes" id="UP000190797">
    <property type="component" value="Chromosome"/>
</dbReference>
<proteinExistence type="predicted"/>